<evidence type="ECO:0000313" key="4">
    <source>
        <dbReference type="Proteomes" id="UP000316726"/>
    </source>
</evidence>
<name>A0A5B8MRQ7_9CHLO</name>
<dbReference type="SUPFAM" id="SSF52540">
    <property type="entry name" value="P-loop containing nucleoside triphosphate hydrolases"/>
    <property type="match status" value="2"/>
</dbReference>
<dbReference type="STRING" id="1764295.A0A5B8MRQ7"/>
<feature type="domain" description="Calcineurin-like phosphoesterase" evidence="2">
    <location>
        <begin position="64"/>
        <end position="143"/>
    </location>
</feature>
<protein>
    <submittedName>
        <fullName evidence="3">P-loop-containing nucleoside triphosphate hydrolase</fullName>
    </submittedName>
</protein>
<feature type="coiled-coil region" evidence="1">
    <location>
        <begin position="672"/>
        <end position="699"/>
    </location>
</feature>
<keyword evidence="1" id="KW-0175">Coiled coil</keyword>
<dbReference type="EMBL" id="CP031043">
    <property type="protein sequence ID" value="QDZ23408.1"/>
    <property type="molecule type" value="Genomic_DNA"/>
</dbReference>
<gene>
    <name evidence="3" type="ORF">A3770_10p59260</name>
</gene>
<dbReference type="OrthoDB" id="18797at2759"/>
<proteinExistence type="predicted"/>
<reference evidence="3 4" key="1">
    <citation type="submission" date="2018-07" db="EMBL/GenBank/DDBJ databases">
        <title>The complete nuclear genome of the prasinophyte Chloropicon primus (CCMP1205).</title>
        <authorList>
            <person name="Pombert J.-F."/>
            <person name="Otis C."/>
            <person name="Turmel M."/>
            <person name="Lemieux C."/>
        </authorList>
    </citation>
    <scope>NUCLEOTIDE SEQUENCE [LARGE SCALE GENOMIC DNA]</scope>
    <source>
        <strain evidence="3 4">CCMP1205</strain>
    </source>
</reference>
<evidence type="ECO:0000259" key="2">
    <source>
        <dbReference type="Pfam" id="PF00149"/>
    </source>
</evidence>
<dbReference type="InterPro" id="IPR004843">
    <property type="entry name" value="Calcineurin-like_PHP"/>
</dbReference>
<organism evidence="3 4">
    <name type="scientific">Chloropicon primus</name>
    <dbReference type="NCBI Taxonomy" id="1764295"/>
    <lineage>
        <taxon>Eukaryota</taxon>
        <taxon>Viridiplantae</taxon>
        <taxon>Chlorophyta</taxon>
        <taxon>Chloropicophyceae</taxon>
        <taxon>Chloropicales</taxon>
        <taxon>Chloropicaceae</taxon>
        <taxon>Chloropicon</taxon>
    </lineage>
</organism>
<dbReference type="AlphaFoldDB" id="A0A5B8MRQ7"/>
<accession>A0A5B8MRQ7</accession>
<sequence length="1049" mass="116183">MERLRLTRAASLLRRSAVPVQGRGLCARFGPFPRHRCWRRNYALRIGSEVGDAAGGHRSVKEWVVFSDLHVSRQTQDTCMDVLNFVNVLAKGRGAGVIFLGDFFHLRGSLPVEPLNKVLKLFAEDWKQPTVMIPGNHDQVDRGGVVHSLEPIAKACSNVIVIDKPSYFMGALWLPYRQRKEEIEEELMKVSPNDGGGSGGGGKQPKAIFCHVDIIGADFNEQFQSAQGIHPSAFPSTIPVYTGHYHRPHSIEGRIHYVGSQYQVSFGESNQRKSVKILDGSDWSIKGDVEVDLGPRHFTFDASATALHDATIFDAVRAGDRVRVKNVREEETERLSEALRGLGVSSLDLQPRVEKETVRIENADDMNADGIFQAYADHSSLSPETRSLCQSIMAEMEAQNMETRSSDIRLRSVELQGYGPFRDRVCYDIEGPPNLRIISGENVDSDGATSNGAGKTSLLMAAIWALTGKTELKGDPSRKKRSLTNRDVVNDSSKVATVVLRGSLNNEEFEIERSITPRSLKNLSFRLGGVSKTQLDSKATQASIDEAINTNVLCEMMMIDAENINSLLFSTDKKLKEQFALIAPSLSHWEEASKQAKGKLREAKDKFSSAASEEEICKRVLTHSEKHLENLESQVESWTNFQASKILELERQLEDQEEALVSKQPNASGSSSASLVDEIEQLRGKISEAEDAVRAGEEQLSFGRGERINKEKDLSLASYEVATLQETLKKKEALLRTEQHGVCPTCDQPIDATSFAEHLSELAGDLGDKMQRQQTLQEELQGLVSAEREMQTSIRGEKASLTRLQNELAGKAASALQDQHHHNELQALREQAKVLRRQENPYRGQSAEAALKVQSEKEALEQRERAVAELRKSVETLKSVDAAFSTTGVQSYVIEGALKQLQGRTNKNLEILSSNSLQLQLNSTRTTKQEKQIESIEKKVLVRNASGKFVERSLSQLSGGERGRLGLALALGFSSLASLRSGIRSNLMVLDEVMHSLDDEGVKRLIELLSGLSSTVLLVAQPHTAAYDMVDAKDVVRKEKDTASLEKMY</sequence>
<dbReference type="PANTHER" id="PTHR32114">
    <property type="entry name" value="ABC TRANSPORTER ABCH.3"/>
    <property type="match status" value="1"/>
</dbReference>
<feature type="coiled-coil region" evidence="1">
    <location>
        <begin position="853"/>
        <end position="880"/>
    </location>
</feature>
<dbReference type="InterPro" id="IPR029052">
    <property type="entry name" value="Metallo-depent_PP-like"/>
</dbReference>
<dbReference type="GO" id="GO:0016887">
    <property type="term" value="F:ATP hydrolysis activity"/>
    <property type="evidence" value="ECO:0007669"/>
    <property type="project" value="InterPro"/>
</dbReference>
<dbReference type="SUPFAM" id="SSF56300">
    <property type="entry name" value="Metallo-dependent phosphatases"/>
    <property type="match status" value="1"/>
</dbReference>
<evidence type="ECO:0000256" key="1">
    <source>
        <dbReference type="SAM" id="Coils"/>
    </source>
</evidence>
<keyword evidence="3" id="KW-0378">Hydrolase</keyword>
<dbReference type="PANTHER" id="PTHR32114:SF2">
    <property type="entry name" value="ABC TRANSPORTER ABCH.3"/>
    <property type="match status" value="1"/>
</dbReference>
<dbReference type="Proteomes" id="UP000316726">
    <property type="component" value="Chromosome 10"/>
</dbReference>
<dbReference type="Gene3D" id="3.60.21.10">
    <property type="match status" value="1"/>
</dbReference>
<dbReference type="CDD" id="cd00838">
    <property type="entry name" value="MPP_superfamily"/>
    <property type="match status" value="1"/>
</dbReference>
<dbReference type="InterPro" id="IPR027417">
    <property type="entry name" value="P-loop_NTPase"/>
</dbReference>
<dbReference type="Gene3D" id="3.40.50.300">
    <property type="entry name" value="P-loop containing nucleotide triphosphate hydrolases"/>
    <property type="match status" value="2"/>
</dbReference>
<keyword evidence="4" id="KW-1185">Reference proteome</keyword>
<dbReference type="Pfam" id="PF00149">
    <property type="entry name" value="Metallophos"/>
    <property type="match status" value="1"/>
</dbReference>
<dbReference type="GO" id="GO:0006302">
    <property type="term" value="P:double-strand break repair"/>
    <property type="evidence" value="ECO:0007669"/>
    <property type="project" value="InterPro"/>
</dbReference>
<evidence type="ECO:0000313" key="3">
    <source>
        <dbReference type="EMBL" id="QDZ23408.1"/>
    </source>
</evidence>